<keyword evidence="12" id="KW-1185">Reference proteome</keyword>
<dbReference type="NCBIfam" id="TIGR03945">
    <property type="entry name" value="PLP_SbnA_fam"/>
    <property type="match status" value="1"/>
</dbReference>
<feature type="domain" description="Tryptophan synthase beta chain-like PALP" evidence="10">
    <location>
        <begin position="10"/>
        <end position="300"/>
    </location>
</feature>
<evidence type="ECO:0000256" key="2">
    <source>
        <dbReference type="ARBA" id="ARBA00004056"/>
    </source>
</evidence>
<evidence type="ECO:0000259" key="10">
    <source>
        <dbReference type="Pfam" id="PF00291"/>
    </source>
</evidence>
<comment type="similarity">
    <text evidence="4">Belongs to the cysteine synthase/cystathionine beta-synthase family. SbnA subfamily.</text>
</comment>
<dbReference type="Pfam" id="PF00291">
    <property type="entry name" value="PALP"/>
    <property type="match status" value="1"/>
</dbReference>
<evidence type="ECO:0000256" key="5">
    <source>
        <dbReference type="ARBA" id="ARBA00011738"/>
    </source>
</evidence>
<evidence type="ECO:0000256" key="8">
    <source>
        <dbReference type="ARBA" id="ARBA00022679"/>
    </source>
</evidence>
<proteinExistence type="inferred from homology"/>
<comment type="function">
    <text evidence="2">Catalyzes the synthesis of N-((2S)-2-amino-2-carboxyethyl)-L-glutamate (ACEGA) from O-phospho-L-serine and L-glutamate. Involved in the biosynthesis of L-2,3-diaminopropionic acid (L-Dap), a precursor of staphyloferrin B and antibiotics.</text>
</comment>
<dbReference type="InterPro" id="IPR001216">
    <property type="entry name" value="P-phosphate_BS"/>
</dbReference>
<evidence type="ECO:0000256" key="1">
    <source>
        <dbReference type="ARBA" id="ARBA00001933"/>
    </source>
</evidence>
<dbReference type="InterPro" id="IPR050214">
    <property type="entry name" value="Cys_Synth/Cystath_Beta-Synth"/>
</dbReference>
<evidence type="ECO:0000313" key="12">
    <source>
        <dbReference type="Proteomes" id="UP001552479"/>
    </source>
</evidence>
<dbReference type="RefSeq" id="WP_366087228.1">
    <property type="nucleotide sequence ID" value="NZ_JBFASG010000005.1"/>
</dbReference>
<evidence type="ECO:0000256" key="9">
    <source>
        <dbReference type="ARBA" id="ARBA00022898"/>
    </source>
</evidence>
<dbReference type="Proteomes" id="UP001552479">
    <property type="component" value="Unassembled WGS sequence"/>
</dbReference>
<evidence type="ECO:0000313" key="11">
    <source>
        <dbReference type="EMBL" id="MEV4922757.1"/>
    </source>
</evidence>
<dbReference type="EC" id="2.5.1.140" evidence="6"/>
<name>A0ABV3IR75_9ACTN</name>
<dbReference type="PANTHER" id="PTHR10314">
    <property type="entry name" value="CYSTATHIONINE BETA-SYNTHASE"/>
    <property type="match status" value="1"/>
</dbReference>
<keyword evidence="9" id="KW-0663">Pyridoxal phosphate</keyword>
<comment type="pathway">
    <text evidence="3">Siderophore biosynthesis.</text>
</comment>
<evidence type="ECO:0000256" key="7">
    <source>
        <dbReference type="ARBA" id="ARBA00016985"/>
    </source>
</evidence>
<organism evidence="11 12">
    <name type="scientific">Streptomyces roseoverticillatus</name>
    <dbReference type="NCBI Taxonomy" id="66429"/>
    <lineage>
        <taxon>Bacteria</taxon>
        <taxon>Bacillati</taxon>
        <taxon>Actinomycetota</taxon>
        <taxon>Actinomycetes</taxon>
        <taxon>Kitasatosporales</taxon>
        <taxon>Streptomycetaceae</taxon>
        <taxon>Streptomyces</taxon>
    </lineage>
</organism>
<sequence>MLTGEPGILSTIGATPLVELVRLFPDSPIRVFAKLEGFNPAGSVKDRPALSMLEDRIRRGDLVPGESVVVESSSGNLGIGLAQVCRYHGLRFICVVDPRANKQNIDIMRALGAEVEMVTEPDRETGDYLPARVARVRELTLTVPGAYWPNQYGNALNALAHRTTMREIDEALPGGLDYLICSASSCGTLRGCADYIRAHRLPVKVVAVDALGSAIFDPCPPAVPRLLPGHGAATRPPLHTPGLADSVVHVGDLDCVIGCRRLAATEAILAGGSSGAVVSALDSLRHVIPAGSTCAIVLPDRGERYLSTIYNDAWVSENFGRIPRPHDLTADLSADLSTDLETMEKTSCSS</sequence>
<dbReference type="Gene3D" id="3.40.50.1100">
    <property type="match status" value="2"/>
</dbReference>
<dbReference type="CDD" id="cd01561">
    <property type="entry name" value="CBS_like"/>
    <property type="match status" value="1"/>
</dbReference>
<keyword evidence="8" id="KW-0808">Transferase</keyword>
<reference evidence="11 12" key="1">
    <citation type="submission" date="2024-06" db="EMBL/GenBank/DDBJ databases">
        <title>The Natural Products Discovery Center: Release of the First 8490 Sequenced Strains for Exploring Actinobacteria Biosynthetic Diversity.</title>
        <authorList>
            <person name="Kalkreuter E."/>
            <person name="Kautsar S.A."/>
            <person name="Yang D."/>
            <person name="Bader C.D."/>
            <person name="Teijaro C.N."/>
            <person name="Fluegel L."/>
            <person name="Davis C.M."/>
            <person name="Simpson J.R."/>
            <person name="Lauterbach L."/>
            <person name="Steele A.D."/>
            <person name="Gui C."/>
            <person name="Meng S."/>
            <person name="Li G."/>
            <person name="Viehrig K."/>
            <person name="Ye F."/>
            <person name="Su P."/>
            <person name="Kiefer A.F."/>
            <person name="Nichols A."/>
            <person name="Cepeda A.J."/>
            <person name="Yan W."/>
            <person name="Fan B."/>
            <person name="Jiang Y."/>
            <person name="Adhikari A."/>
            <person name="Zheng C.-J."/>
            <person name="Schuster L."/>
            <person name="Cowan T.M."/>
            <person name="Smanski M.J."/>
            <person name="Chevrette M.G."/>
            <person name="De Carvalho L.P.S."/>
            <person name="Shen B."/>
        </authorList>
    </citation>
    <scope>NUCLEOTIDE SEQUENCE [LARGE SCALE GENOMIC DNA]</scope>
    <source>
        <strain evidence="11 12">NPDC053791</strain>
    </source>
</reference>
<dbReference type="PROSITE" id="PS00901">
    <property type="entry name" value="CYS_SYNTHASE"/>
    <property type="match status" value="1"/>
</dbReference>
<evidence type="ECO:0000256" key="4">
    <source>
        <dbReference type="ARBA" id="ARBA00008519"/>
    </source>
</evidence>
<dbReference type="InterPro" id="IPR036052">
    <property type="entry name" value="TrpB-like_PALP_sf"/>
</dbReference>
<dbReference type="SUPFAM" id="SSF53686">
    <property type="entry name" value="Tryptophan synthase beta subunit-like PLP-dependent enzymes"/>
    <property type="match status" value="1"/>
</dbReference>
<dbReference type="InterPro" id="IPR023927">
    <property type="entry name" value="SbnA"/>
</dbReference>
<comment type="subunit">
    <text evidence="5">Homodimer.</text>
</comment>
<comment type="cofactor">
    <cofactor evidence="1">
        <name>pyridoxal 5'-phosphate</name>
        <dbReference type="ChEBI" id="CHEBI:597326"/>
    </cofactor>
</comment>
<evidence type="ECO:0000256" key="6">
    <source>
        <dbReference type="ARBA" id="ARBA00012331"/>
    </source>
</evidence>
<gene>
    <name evidence="11" type="primary">sbnA</name>
    <name evidence="11" type="ORF">AB0L03_07860</name>
</gene>
<dbReference type="InterPro" id="IPR001926">
    <property type="entry name" value="TrpB-like_PALP"/>
</dbReference>
<dbReference type="EMBL" id="JBFASG010000005">
    <property type="protein sequence ID" value="MEV4922757.1"/>
    <property type="molecule type" value="Genomic_DNA"/>
</dbReference>
<comment type="caution">
    <text evidence="11">The sequence shown here is derived from an EMBL/GenBank/DDBJ whole genome shotgun (WGS) entry which is preliminary data.</text>
</comment>
<accession>A0ABV3IR75</accession>
<evidence type="ECO:0000256" key="3">
    <source>
        <dbReference type="ARBA" id="ARBA00004924"/>
    </source>
</evidence>
<protein>
    <recommendedName>
        <fullName evidence="7">N-(2-amino-2-carboxyethyl)-L-glutamate synthase</fullName>
        <ecNumber evidence="6">2.5.1.140</ecNumber>
    </recommendedName>
</protein>